<sequence length="124" mass="14058">MNTSIREKQEQIEDVKQNIAGLQADWNSRMNGGKLVDPAARSLLIAFLGQLSKEQSAYEQELQSLMQERDAVFERYAELANFAQGLDDHRESKLQEFKVEANASAAAAADDMWLQRSAWLKVRV</sequence>
<evidence type="ECO:0008006" key="4">
    <source>
        <dbReference type="Google" id="ProtNLM"/>
    </source>
</evidence>
<proteinExistence type="predicted"/>
<evidence type="ECO:0000313" key="2">
    <source>
        <dbReference type="EMBL" id="MDK2125127.1"/>
    </source>
</evidence>
<dbReference type="EMBL" id="JARRAF010000015">
    <property type="protein sequence ID" value="MDK2125127.1"/>
    <property type="molecule type" value="Genomic_DNA"/>
</dbReference>
<dbReference type="SUPFAM" id="SSF58100">
    <property type="entry name" value="Bacterial hemolysins"/>
    <property type="match status" value="1"/>
</dbReference>
<evidence type="ECO:0000256" key="1">
    <source>
        <dbReference type="SAM" id="Coils"/>
    </source>
</evidence>
<keyword evidence="1" id="KW-0175">Coiled coil</keyword>
<reference evidence="2" key="1">
    <citation type="submission" date="2023-03" db="EMBL/GenBank/DDBJ databases">
        <title>Chitinimonas shenzhenensis gen. nov., sp. nov., a novel member of family Burkholderiaceae isolated from activated sludge collected in Shen Zhen, China.</title>
        <authorList>
            <person name="Wang X."/>
        </authorList>
    </citation>
    <scope>NUCLEOTIDE SEQUENCE</scope>
    <source>
        <strain evidence="2">DQS-5</strain>
    </source>
</reference>
<dbReference type="Proteomes" id="UP001172778">
    <property type="component" value="Unassembled WGS sequence"/>
</dbReference>
<dbReference type="RefSeq" id="WP_284101439.1">
    <property type="nucleotide sequence ID" value="NZ_JARRAF010000015.1"/>
</dbReference>
<accession>A0ABT7E2J0</accession>
<keyword evidence="3" id="KW-1185">Reference proteome</keyword>
<protein>
    <recommendedName>
        <fullName evidence="4">Flagellar FliJ protein</fullName>
    </recommendedName>
</protein>
<evidence type="ECO:0000313" key="3">
    <source>
        <dbReference type="Proteomes" id="UP001172778"/>
    </source>
</evidence>
<comment type="caution">
    <text evidence="2">The sequence shown here is derived from an EMBL/GenBank/DDBJ whole genome shotgun (WGS) entry which is preliminary data.</text>
</comment>
<organism evidence="2 3">
    <name type="scientific">Parachitinimonas caeni</name>
    <dbReference type="NCBI Taxonomy" id="3031301"/>
    <lineage>
        <taxon>Bacteria</taxon>
        <taxon>Pseudomonadati</taxon>
        <taxon>Pseudomonadota</taxon>
        <taxon>Betaproteobacteria</taxon>
        <taxon>Neisseriales</taxon>
        <taxon>Chitinibacteraceae</taxon>
        <taxon>Parachitinimonas</taxon>
    </lineage>
</organism>
<gene>
    <name evidence="2" type="ORF">PZA18_13815</name>
</gene>
<dbReference type="Gene3D" id="1.10.287.1700">
    <property type="match status" value="1"/>
</dbReference>
<name>A0ABT7E2J0_9NEIS</name>
<feature type="coiled-coil region" evidence="1">
    <location>
        <begin position="5"/>
        <end position="68"/>
    </location>
</feature>
<dbReference type="InterPro" id="IPR053716">
    <property type="entry name" value="Flag_assembly_chemotaxis_eff"/>
</dbReference>